<dbReference type="Gene3D" id="1.10.10.60">
    <property type="entry name" value="Homeodomain-like"/>
    <property type="match status" value="2"/>
</dbReference>
<dbReference type="InterPro" id="IPR011051">
    <property type="entry name" value="RmlC_Cupin_sf"/>
</dbReference>
<dbReference type="SMART" id="SM00342">
    <property type="entry name" value="HTH_ARAC"/>
    <property type="match status" value="1"/>
</dbReference>
<gene>
    <name evidence="6" type="ORF">IZ6_11130</name>
</gene>
<dbReference type="InterPro" id="IPR009057">
    <property type="entry name" value="Homeodomain-like_sf"/>
</dbReference>
<dbReference type="InterPro" id="IPR018062">
    <property type="entry name" value="HTH_AraC-typ_CS"/>
</dbReference>
<feature type="region of interest" description="Disordered" evidence="4">
    <location>
        <begin position="325"/>
        <end position="345"/>
    </location>
</feature>
<dbReference type="EMBL" id="AP023361">
    <property type="protein sequence ID" value="BCJ90378.1"/>
    <property type="molecule type" value="Genomic_DNA"/>
</dbReference>
<evidence type="ECO:0000256" key="2">
    <source>
        <dbReference type="ARBA" id="ARBA00023125"/>
    </source>
</evidence>
<accession>A0A6S6QV44</accession>
<evidence type="ECO:0000256" key="3">
    <source>
        <dbReference type="ARBA" id="ARBA00023163"/>
    </source>
</evidence>
<evidence type="ECO:0000256" key="1">
    <source>
        <dbReference type="ARBA" id="ARBA00023015"/>
    </source>
</evidence>
<evidence type="ECO:0000313" key="6">
    <source>
        <dbReference type="EMBL" id="BCJ90378.1"/>
    </source>
</evidence>
<dbReference type="PANTHER" id="PTHR46796">
    <property type="entry name" value="HTH-TYPE TRANSCRIPTIONAL ACTIVATOR RHAS-RELATED"/>
    <property type="match status" value="1"/>
</dbReference>
<dbReference type="GO" id="GO:0003700">
    <property type="term" value="F:DNA-binding transcription factor activity"/>
    <property type="evidence" value="ECO:0007669"/>
    <property type="project" value="InterPro"/>
</dbReference>
<dbReference type="PRINTS" id="PR00032">
    <property type="entry name" value="HTHARAC"/>
</dbReference>
<protein>
    <submittedName>
        <fullName evidence="6">Transcriptional regulator</fullName>
    </submittedName>
</protein>
<dbReference type="InterPro" id="IPR032783">
    <property type="entry name" value="AraC_lig"/>
</dbReference>
<dbReference type="GO" id="GO:0043565">
    <property type="term" value="F:sequence-specific DNA binding"/>
    <property type="evidence" value="ECO:0007669"/>
    <property type="project" value="InterPro"/>
</dbReference>
<keyword evidence="3" id="KW-0804">Transcription</keyword>
<keyword evidence="7" id="KW-1185">Reference proteome</keyword>
<evidence type="ECO:0000259" key="5">
    <source>
        <dbReference type="PROSITE" id="PS01124"/>
    </source>
</evidence>
<dbReference type="SUPFAM" id="SSF46689">
    <property type="entry name" value="Homeodomain-like"/>
    <property type="match status" value="2"/>
</dbReference>
<dbReference type="Pfam" id="PF12833">
    <property type="entry name" value="HTH_18"/>
    <property type="match status" value="1"/>
</dbReference>
<reference evidence="6 7" key="1">
    <citation type="submission" date="2020-08" db="EMBL/GenBank/DDBJ databases">
        <title>Genome sequence of Rhizobiales bacterium strain IZ6.</title>
        <authorList>
            <person name="Nakai R."/>
            <person name="Naganuma T."/>
        </authorList>
    </citation>
    <scope>NUCLEOTIDE SEQUENCE [LARGE SCALE GENOMIC DNA]</scope>
    <source>
        <strain evidence="6 7">IZ6</strain>
    </source>
</reference>
<dbReference type="PANTHER" id="PTHR46796:SF7">
    <property type="entry name" value="ARAC FAMILY TRANSCRIPTIONAL REGULATOR"/>
    <property type="match status" value="1"/>
</dbReference>
<name>A0A6S6QV44_9HYPH</name>
<dbReference type="InterPro" id="IPR018060">
    <property type="entry name" value="HTH_AraC"/>
</dbReference>
<dbReference type="PROSITE" id="PS01124">
    <property type="entry name" value="HTH_ARAC_FAMILY_2"/>
    <property type="match status" value="1"/>
</dbReference>
<dbReference type="Proteomes" id="UP000515317">
    <property type="component" value="Chromosome"/>
</dbReference>
<dbReference type="KEGG" id="tso:IZ6_11130"/>
<dbReference type="SUPFAM" id="SSF51182">
    <property type="entry name" value="RmlC-like cupins"/>
    <property type="match status" value="1"/>
</dbReference>
<dbReference type="PROSITE" id="PS00041">
    <property type="entry name" value="HTH_ARAC_FAMILY_1"/>
    <property type="match status" value="1"/>
</dbReference>
<dbReference type="AlphaFoldDB" id="A0A6S6QV44"/>
<organism evidence="6 7">
    <name type="scientific">Terrihabitans soli</name>
    <dbReference type="NCBI Taxonomy" id="708113"/>
    <lineage>
        <taxon>Bacteria</taxon>
        <taxon>Pseudomonadati</taxon>
        <taxon>Pseudomonadota</taxon>
        <taxon>Alphaproteobacteria</taxon>
        <taxon>Hyphomicrobiales</taxon>
        <taxon>Terrihabitans</taxon>
    </lineage>
</organism>
<sequence length="345" mass="37421">MTATPPSFAKTPDGAGQARDLLADMLRAVRLTGSVYMNARLTEPFGVVTPPQFDETKPLAHLRHISIFHLIASGRCTVELPGEEPRAVAAGDVLLVPFAGPHKIWNGEVFEEVSAAGLVKPGPIDGMWKINHGGGGETTRIVCGFIESSEFLFAPVFRSLPALMIYRSHNEPVGAVITSTVNQILDLADQAAPGADLMLSHLMQLLFVEVLRRHASDESDKGQGLFSALGDPLISRALQSVHQDPSRRWTVDDLAREAGTSRTVLADRFRAMMGQTPMDYVASWRMQIASGRLRDGQESIGAIAADVGYESEAAFNRAFKRVTGTTPGRWRSESKDMSGKIMLPA</sequence>
<keyword evidence="1" id="KW-0805">Transcription regulation</keyword>
<proteinExistence type="predicted"/>
<dbReference type="InterPro" id="IPR020449">
    <property type="entry name" value="Tscrpt_reg_AraC-type_HTH"/>
</dbReference>
<dbReference type="RefSeq" id="WP_222877010.1">
    <property type="nucleotide sequence ID" value="NZ_AP023361.1"/>
</dbReference>
<feature type="domain" description="HTH araC/xylS-type" evidence="5">
    <location>
        <begin position="235"/>
        <end position="333"/>
    </location>
</feature>
<evidence type="ECO:0000256" key="4">
    <source>
        <dbReference type="SAM" id="MobiDB-lite"/>
    </source>
</evidence>
<dbReference type="InterPro" id="IPR050204">
    <property type="entry name" value="AraC_XylS_family_regulators"/>
</dbReference>
<dbReference type="Pfam" id="PF12852">
    <property type="entry name" value="Cupin_6"/>
    <property type="match status" value="1"/>
</dbReference>
<evidence type="ECO:0000313" key="7">
    <source>
        <dbReference type="Proteomes" id="UP000515317"/>
    </source>
</evidence>
<keyword evidence="2" id="KW-0238">DNA-binding</keyword>